<evidence type="ECO:0000313" key="6">
    <source>
        <dbReference type="Proteomes" id="UP001295684"/>
    </source>
</evidence>
<feature type="repeat" description="WD" evidence="3">
    <location>
        <begin position="546"/>
        <end position="587"/>
    </location>
</feature>
<sequence>MISGKPTPEPKNYVIKDQYDFVSEFETKTFDNCRIISNNKKTNSSMNLQIKNKTNSGSRKREKPWNRAIQKRESPYSSQPKADHIRSKSSYIKGPSSFKSIIQKYRERGISGNNSKDLKISKNKHFLSSPSKKNAFQVENIKFKTKKSTSKPRRVLKNDSISSQSHSLNTRNRSTKRSDLLKKQAHQKKASGTLIPNEYSNKFAKSPTVPKHKSLTNKISISRKNIMDPKNQSSDTSVYGKRETSKSKAQIGKKDILTKDRMAKSYHPGSNTGHDIYSSMFSDGSGINSQLSSMIFPQRPGSNTSMAANTDFIANNVETSQNSLRHAIMSVLKTEKAITDPVLSIQEGGTPLDERFTKSLQIYSPSSKFSHRESKPAVKSPSKRIVLKYKTTLHGHSNTVNSLAFDTKCYSYLFSGSHDYSIKVWHCTSFSPRNVIDLDSEYSRLDRCYKTLNLHTKKVNCLQYLPISSVLVSAGADQRLCLVNTENTEEFDTLAIFRRRYGNVNQMISMASGGFEMDEAKLFTASLDKKILLIDLNNHGDIISEFYNPDGNINCFKMQTSNNFLLIADCSSKVKLWDVKSGKTVNSFNGPGRSKTCIENYDNDCFITTSNDGILSIWDYRMPKKPVKSSLIKDNNLSGYPNSHFNQLLYTKGTIFAATDQGLSLINPRSLEVLEQRRNHEGSVQALAYCELDGTMFSSSHDKSVVVWSLR</sequence>
<dbReference type="InterPro" id="IPR015943">
    <property type="entry name" value="WD40/YVTN_repeat-like_dom_sf"/>
</dbReference>
<feature type="compositionally biased region" description="Polar residues" evidence="4">
    <location>
        <begin position="159"/>
        <end position="172"/>
    </location>
</feature>
<feature type="compositionally biased region" description="Basic residues" evidence="4">
    <location>
        <begin position="143"/>
        <end position="155"/>
    </location>
</feature>
<dbReference type="Proteomes" id="UP001295684">
    <property type="component" value="Unassembled WGS sequence"/>
</dbReference>
<protein>
    <submittedName>
        <fullName evidence="5">Uncharacterized protein</fullName>
    </submittedName>
</protein>
<evidence type="ECO:0000256" key="3">
    <source>
        <dbReference type="PROSITE-ProRule" id="PRU00221"/>
    </source>
</evidence>
<feature type="region of interest" description="Disordered" evidence="4">
    <location>
        <begin position="109"/>
        <end position="257"/>
    </location>
</feature>
<feature type="region of interest" description="Disordered" evidence="4">
    <location>
        <begin position="44"/>
        <end position="91"/>
    </location>
</feature>
<dbReference type="PANTHER" id="PTHR44019">
    <property type="entry name" value="WD REPEAT-CONTAINING PROTEIN 55"/>
    <property type="match status" value="1"/>
</dbReference>
<dbReference type="SMART" id="SM00320">
    <property type="entry name" value="WD40"/>
    <property type="match status" value="6"/>
</dbReference>
<evidence type="ECO:0000256" key="2">
    <source>
        <dbReference type="ARBA" id="ARBA00022737"/>
    </source>
</evidence>
<comment type="caution">
    <text evidence="5">The sequence shown here is derived from an EMBL/GenBank/DDBJ whole genome shotgun (WGS) entry which is preliminary data.</text>
</comment>
<organism evidence="5 6">
    <name type="scientific">Euplotes crassus</name>
    <dbReference type="NCBI Taxonomy" id="5936"/>
    <lineage>
        <taxon>Eukaryota</taxon>
        <taxon>Sar</taxon>
        <taxon>Alveolata</taxon>
        <taxon>Ciliophora</taxon>
        <taxon>Intramacronucleata</taxon>
        <taxon>Spirotrichea</taxon>
        <taxon>Hypotrichia</taxon>
        <taxon>Euplotida</taxon>
        <taxon>Euplotidae</taxon>
        <taxon>Moneuplotes</taxon>
    </lineage>
</organism>
<evidence type="ECO:0000256" key="4">
    <source>
        <dbReference type="SAM" id="MobiDB-lite"/>
    </source>
</evidence>
<accession>A0AAD2CX72</accession>
<dbReference type="InterPro" id="IPR036322">
    <property type="entry name" value="WD40_repeat_dom_sf"/>
</dbReference>
<dbReference type="Gene3D" id="2.130.10.10">
    <property type="entry name" value="YVTN repeat-like/Quinoprotein amine dehydrogenase"/>
    <property type="match status" value="2"/>
</dbReference>
<keyword evidence="6" id="KW-1185">Reference proteome</keyword>
<feature type="repeat" description="WD" evidence="3">
    <location>
        <begin position="677"/>
        <end position="711"/>
    </location>
</feature>
<keyword evidence="2" id="KW-0677">Repeat</keyword>
<dbReference type="PROSITE" id="PS50294">
    <property type="entry name" value="WD_REPEATS_REGION"/>
    <property type="match status" value="2"/>
</dbReference>
<dbReference type="EMBL" id="CAMPGE010015057">
    <property type="protein sequence ID" value="CAI2373701.1"/>
    <property type="molecule type" value="Genomic_DNA"/>
</dbReference>
<dbReference type="Pfam" id="PF00400">
    <property type="entry name" value="WD40"/>
    <property type="match status" value="3"/>
</dbReference>
<dbReference type="InterPro" id="IPR050505">
    <property type="entry name" value="WDR55/POC1"/>
</dbReference>
<dbReference type="InterPro" id="IPR001680">
    <property type="entry name" value="WD40_rpt"/>
</dbReference>
<feature type="compositionally biased region" description="Polar residues" evidence="4">
    <location>
        <begin position="44"/>
        <end position="57"/>
    </location>
</feature>
<feature type="repeat" description="WD" evidence="3">
    <location>
        <begin position="393"/>
        <end position="425"/>
    </location>
</feature>
<evidence type="ECO:0000313" key="5">
    <source>
        <dbReference type="EMBL" id="CAI2373701.1"/>
    </source>
</evidence>
<reference evidence="5" key="1">
    <citation type="submission" date="2023-07" db="EMBL/GenBank/DDBJ databases">
        <authorList>
            <consortium name="AG Swart"/>
            <person name="Singh M."/>
            <person name="Singh A."/>
            <person name="Seah K."/>
            <person name="Emmerich C."/>
        </authorList>
    </citation>
    <scope>NUCLEOTIDE SEQUENCE</scope>
    <source>
        <strain evidence="5">DP1</strain>
    </source>
</reference>
<proteinExistence type="predicted"/>
<dbReference type="PANTHER" id="PTHR44019:SF8">
    <property type="entry name" value="POC1 CENTRIOLAR PROTEIN HOMOLOG"/>
    <property type="match status" value="1"/>
</dbReference>
<feature type="compositionally biased region" description="Basic and acidic residues" evidence="4">
    <location>
        <begin position="240"/>
        <end position="257"/>
    </location>
</feature>
<dbReference type="AlphaFoldDB" id="A0AAD2CX72"/>
<name>A0AAD2CX72_EUPCR</name>
<dbReference type="PROSITE" id="PS50082">
    <property type="entry name" value="WD_REPEATS_2"/>
    <property type="match status" value="3"/>
</dbReference>
<keyword evidence="1 3" id="KW-0853">WD repeat</keyword>
<evidence type="ECO:0000256" key="1">
    <source>
        <dbReference type="ARBA" id="ARBA00022574"/>
    </source>
</evidence>
<gene>
    <name evidence="5" type="ORF">ECRASSUSDP1_LOCUS15047</name>
</gene>
<dbReference type="SUPFAM" id="SSF50978">
    <property type="entry name" value="WD40 repeat-like"/>
    <property type="match status" value="1"/>
</dbReference>